<dbReference type="InterPro" id="IPR023333">
    <property type="entry name" value="Proteasome_suB-type"/>
</dbReference>
<keyword evidence="1" id="KW-0963">Cytoplasm</keyword>
<dbReference type="InterPro" id="IPR029055">
    <property type="entry name" value="Ntn_hydrolases_N"/>
</dbReference>
<keyword evidence="3" id="KW-0378">Hydrolase</keyword>
<keyword evidence="6" id="KW-1185">Reference proteome</keyword>
<dbReference type="PANTHER" id="PTHR32194:SF0">
    <property type="entry name" value="ATP-DEPENDENT PROTEASE SUBUNIT HSLV"/>
    <property type="match status" value="1"/>
</dbReference>
<feature type="chain" id="PRO_5043141531" evidence="4">
    <location>
        <begin position="23"/>
        <end position="272"/>
    </location>
</feature>
<dbReference type="OrthoDB" id="7854943at2759"/>
<organism evidence="7">
    <name type="scientific">Schistocephalus solidus</name>
    <name type="common">Tapeworm</name>
    <dbReference type="NCBI Taxonomy" id="70667"/>
    <lineage>
        <taxon>Eukaryota</taxon>
        <taxon>Metazoa</taxon>
        <taxon>Spiralia</taxon>
        <taxon>Lophotrochozoa</taxon>
        <taxon>Platyhelminthes</taxon>
        <taxon>Cestoda</taxon>
        <taxon>Eucestoda</taxon>
        <taxon>Diphyllobothriidea</taxon>
        <taxon>Diphyllobothriidae</taxon>
        <taxon>Schistocephalus</taxon>
    </lineage>
</organism>
<evidence type="ECO:0000256" key="4">
    <source>
        <dbReference type="SAM" id="SignalP"/>
    </source>
</evidence>
<dbReference type="GO" id="GO:0005737">
    <property type="term" value="C:cytoplasm"/>
    <property type="evidence" value="ECO:0007669"/>
    <property type="project" value="TreeGrafter"/>
</dbReference>
<dbReference type="WBParaSite" id="SSLN_0001662501-mRNA-1">
    <property type="protein sequence ID" value="SSLN_0001662501-mRNA-1"/>
    <property type="gene ID" value="SSLN_0001662501"/>
</dbReference>
<evidence type="ECO:0000313" key="6">
    <source>
        <dbReference type="Proteomes" id="UP000275846"/>
    </source>
</evidence>
<protein>
    <submittedName>
        <fullName evidence="7">Proteasome endopeptidase complex</fullName>
    </submittedName>
</protein>
<evidence type="ECO:0000256" key="3">
    <source>
        <dbReference type="ARBA" id="ARBA00022801"/>
    </source>
</evidence>
<dbReference type="GO" id="GO:0008233">
    <property type="term" value="F:peptidase activity"/>
    <property type="evidence" value="ECO:0007669"/>
    <property type="project" value="UniProtKB-KW"/>
</dbReference>
<name>A0A183THR9_SCHSO</name>
<evidence type="ECO:0000313" key="7">
    <source>
        <dbReference type="WBParaSite" id="SSLN_0001662501-mRNA-1"/>
    </source>
</evidence>
<keyword evidence="4" id="KW-0732">Signal</keyword>
<dbReference type="Gene3D" id="3.60.20.10">
    <property type="entry name" value="Glutamine Phosphoribosylpyrophosphate, subunit 1, domain 1"/>
    <property type="match status" value="1"/>
</dbReference>
<dbReference type="SUPFAM" id="SSF56235">
    <property type="entry name" value="N-terminal nucleophile aminohydrolases (Ntn hydrolases)"/>
    <property type="match status" value="1"/>
</dbReference>
<keyword evidence="2" id="KW-0645">Protease</keyword>
<evidence type="ECO:0000313" key="5">
    <source>
        <dbReference type="EMBL" id="VDM02403.1"/>
    </source>
</evidence>
<dbReference type="CDD" id="cd03762">
    <property type="entry name" value="proteasome_beta_type_6"/>
    <property type="match status" value="1"/>
</dbReference>
<dbReference type="STRING" id="70667.A0A183THR9"/>
<sequence length="272" mass="30198">MSRPFPQPRPLWWLANLTAALSSVPTLELRAGNVPFYVIFSTFATNRITDKLTPLTKYIYCCRSGSAADTQAIADIVRYQLDFHTIEMGREPTVFEAATVFRNLCYNYRDDLLAGIFVAGWDSENGGQVRSLLINITLQIYSIPVGGMLIKQPAVIGGSGSTYLYGHFDSELKPNMTKQEALAFVSKYLSPRPQFDNLRSWHSTLSIPLFLHPSDALLRLKPFPLTSILGVGLAINRDGSSGGCIRLGIISSEGVERRLIKGNEIPLFSYKD</sequence>
<evidence type="ECO:0000256" key="1">
    <source>
        <dbReference type="ARBA" id="ARBA00022490"/>
    </source>
</evidence>
<reference evidence="7" key="1">
    <citation type="submission" date="2016-06" db="UniProtKB">
        <authorList>
            <consortium name="WormBaseParasite"/>
        </authorList>
    </citation>
    <scope>IDENTIFICATION</scope>
</reference>
<accession>A0A183THR9</accession>
<dbReference type="Proteomes" id="UP000275846">
    <property type="component" value="Unassembled WGS sequence"/>
</dbReference>
<dbReference type="Pfam" id="PF00227">
    <property type="entry name" value="Proteasome"/>
    <property type="match status" value="1"/>
</dbReference>
<dbReference type="GO" id="GO:0005839">
    <property type="term" value="C:proteasome core complex"/>
    <property type="evidence" value="ECO:0007669"/>
    <property type="project" value="InterPro"/>
</dbReference>
<dbReference type="GO" id="GO:0051603">
    <property type="term" value="P:proteolysis involved in protein catabolic process"/>
    <property type="evidence" value="ECO:0007669"/>
    <property type="project" value="InterPro"/>
</dbReference>
<dbReference type="AlphaFoldDB" id="A0A183THR9"/>
<feature type="signal peptide" evidence="4">
    <location>
        <begin position="1"/>
        <end position="22"/>
    </location>
</feature>
<dbReference type="PANTHER" id="PTHR32194">
    <property type="entry name" value="METALLOPROTEASE TLDD"/>
    <property type="match status" value="1"/>
</dbReference>
<dbReference type="EMBL" id="UYSU01040564">
    <property type="protein sequence ID" value="VDM02403.1"/>
    <property type="molecule type" value="Genomic_DNA"/>
</dbReference>
<evidence type="ECO:0000256" key="2">
    <source>
        <dbReference type="ARBA" id="ARBA00022670"/>
    </source>
</evidence>
<dbReference type="InterPro" id="IPR001353">
    <property type="entry name" value="Proteasome_sua/b"/>
</dbReference>
<proteinExistence type="predicted"/>
<reference evidence="5 6" key="2">
    <citation type="submission" date="2018-11" db="EMBL/GenBank/DDBJ databases">
        <authorList>
            <consortium name="Pathogen Informatics"/>
        </authorList>
    </citation>
    <scope>NUCLEOTIDE SEQUENCE [LARGE SCALE GENOMIC DNA]</scope>
    <source>
        <strain evidence="5 6">NST_G2</strain>
    </source>
</reference>
<gene>
    <name evidence="5" type="ORF">SSLN_LOCUS16017</name>
</gene>